<comment type="caution">
    <text evidence="9">The sequence shown here is derived from an EMBL/GenBank/DDBJ whole genome shotgun (WGS) entry which is preliminary data.</text>
</comment>
<dbReference type="InterPro" id="IPR015882">
    <property type="entry name" value="HEX_bac_N"/>
</dbReference>
<evidence type="ECO:0000256" key="3">
    <source>
        <dbReference type="ARBA" id="ARBA00012663"/>
    </source>
</evidence>
<dbReference type="PRINTS" id="PR00738">
    <property type="entry name" value="GLHYDRLASE20"/>
</dbReference>
<reference evidence="9" key="1">
    <citation type="submission" date="2021-06" db="EMBL/GenBank/DDBJ databases">
        <title>44 bacteria genomes isolated from Dapeng, Shenzhen.</title>
        <authorList>
            <person name="Zheng W."/>
            <person name="Yu S."/>
            <person name="Huang Y."/>
        </authorList>
    </citation>
    <scope>NUCLEOTIDE SEQUENCE</scope>
    <source>
        <strain evidence="9">DP5N28-2</strain>
    </source>
</reference>
<comment type="similarity">
    <text evidence="2">Belongs to the glycosyl hydrolase 20 family.</text>
</comment>
<evidence type="ECO:0000256" key="6">
    <source>
        <dbReference type="PIRSR" id="PIRSR625705-1"/>
    </source>
</evidence>
<dbReference type="SUPFAM" id="SSF51445">
    <property type="entry name" value="(Trans)glycosidases"/>
    <property type="match status" value="1"/>
</dbReference>
<dbReference type="SUPFAM" id="SSF55545">
    <property type="entry name" value="beta-N-acetylhexosaminidase-like domain"/>
    <property type="match status" value="1"/>
</dbReference>
<dbReference type="CDD" id="cd06568">
    <property type="entry name" value="GH20_SpHex_like"/>
    <property type="match status" value="1"/>
</dbReference>
<dbReference type="GO" id="GO:0005975">
    <property type="term" value="P:carbohydrate metabolic process"/>
    <property type="evidence" value="ECO:0007669"/>
    <property type="project" value="InterPro"/>
</dbReference>
<proteinExistence type="inferred from homology"/>
<evidence type="ECO:0000256" key="5">
    <source>
        <dbReference type="ARBA" id="ARBA00023295"/>
    </source>
</evidence>
<feature type="domain" description="Beta-hexosaminidase bacterial type N-terminal" evidence="8">
    <location>
        <begin position="38"/>
        <end position="173"/>
    </location>
</feature>
<keyword evidence="10" id="KW-1185">Reference proteome</keyword>
<protein>
    <recommendedName>
        <fullName evidence="3">beta-N-acetylhexosaminidase</fullName>
        <ecNumber evidence="3">3.2.1.52</ecNumber>
    </recommendedName>
</protein>
<dbReference type="InterPro" id="IPR025705">
    <property type="entry name" value="Beta_hexosaminidase_sua/sub"/>
</dbReference>
<accession>A0A953HKT8</accession>
<dbReference type="GO" id="GO:0004563">
    <property type="term" value="F:beta-N-acetylhexosaminidase activity"/>
    <property type="evidence" value="ECO:0007669"/>
    <property type="project" value="UniProtKB-EC"/>
</dbReference>
<sequence>MKIAYSGWCSISILLIALLLGLAGCNSSYPPTDLSAEPLIPVPVSVTSDGNSFQLRHDVTIFVEEGNADVANAGEYLARLLFPATGFDLEVEATKRSPVKGHIYMHLDPADSELGKEGYELNISDSGLELKAAEPAGLIMGIATIRQLLPSAIESSSVQDSAWLMPTGVIRDYPEYAYRGAMLDVARHFFPVEDVKRFIDYLAMYKFNRLHLHLSDDQGWRIEIKSWPKLTEIGSKSEVGGGEGGFYTQEEYRELVAYAAQRNIMIIPEIDMPGHTNAALASYPELNCDGRATELYTGIEVGFSTLCTKKEIVYDFIGDVVRELAVMTPGKYIHIGGDESHVTPMEDYIPFIERVQKMVTDAGKTVIGWDEIANAELAPDAVVQYWAQAENAQKAIDQGRKVIMSPATHAYMDMQYDSTSRIGLHWAAYIEVDKAYDWDPASIEPSISRDDILGIEAALWTETVTNIEDIDYLVFPRLPGYGEIGWSPSDKRNWSDYARRLGAHQNRFDVLGIHYYQSPKVQWK</sequence>
<dbReference type="PANTHER" id="PTHR22600">
    <property type="entry name" value="BETA-HEXOSAMINIDASE"/>
    <property type="match status" value="1"/>
</dbReference>
<evidence type="ECO:0000256" key="2">
    <source>
        <dbReference type="ARBA" id="ARBA00006285"/>
    </source>
</evidence>
<evidence type="ECO:0000313" key="9">
    <source>
        <dbReference type="EMBL" id="MBY5957502.1"/>
    </source>
</evidence>
<dbReference type="EC" id="3.2.1.52" evidence="3"/>
<name>A0A953HKT8_9BACT</name>
<dbReference type="PANTHER" id="PTHR22600:SF57">
    <property type="entry name" value="BETA-N-ACETYLHEXOSAMINIDASE"/>
    <property type="match status" value="1"/>
</dbReference>
<feature type="active site" description="Proton donor" evidence="6">
    <location>
        <position position="339"/>
    </location>
</feature>
<dbReference type="Pfam" id="PF02838">
    <property type="entry name" value="Glyco_hydro_20b"/>
    <property type="match status" value="1"/>
</dbReference>
<dbReference type="InterPro" id="IPR029018">
    <property type="entry name" value="Hex-like_dom2"/>
</dbReference>
<evidence type="ECO:0000259" key="8">
    <source>
        <dbReference type="Pfam" id="PF02838"/>
    </source>
</evidence>
<comment type="catalytic activity">
    <reaction evidence="1">
        <text>Hydrolysis of terminal non-reducing N-acetyl-D-hexosamine residues in N-acetyl-beta-D-hexosaminides.</text>
        <dbReference type="EC" id="3.2.1.52"/>
    </reaction>
</comment>
<evidence type="ECO:0000256" key="1">
    <source>
        <dbReference type="ARBA" id="ARBA00001231"/>
    </source>
</evidence>
<organism evidence="9 10">
    <name type="scientific">Membranihabitans marinus</name>
    <dbReference type="NCBI Taxonomy" id="1227546"/>
    <lineage>
        <taxon>Bacteria</taxon>
        <taxon>Pseudomonadati</taxon>
        <taxon>Bacteroidota</taxon>
        <taxon>Saprospiria</taxon>
        <taxon>Saprospirales</taxon>
        <taxon>Saprospiraceae</taxon>
        <taxon>Membranihabitans</taxon>
    </lineage>
</organism>
<dbReference type="InterPro" id="IPR017853">
    <property type="entry name" value="GH"/>
</dbReference>
<dbReference type="Gene3D" id="3.20.20.80">
    <property type="entry name" value="Glycosidases"/>
    <property type="match status" value="1"/>
</dbReference>
<dbReference type="Proteomes" id="UP000753961">
    <property type="component" value="Unassembled WGS sequence"/>
</dbReference>
<feature type="domain" description="Glycoside hydrolase family 20 catalytic" evidence="7">
    <location>
        <begin position="346"/>
        <end position="488"/>
    </location>
</feature>
<dbReference type="PROSITE" id="PS51257">
    <property type="entry name" value="PROKAR_LIPOPROTEIN"/>
    <property type="match status" value="1"/>
</dbReference>
<dbReference type="GO" id="GO:0030203">
    <property type="term" value="P:glycosaminoglycan metabolic process"/>
    <property type="evidence" value="ECO:0007669"/>
    <property type="project" value="TreeGrafter"/>
</dbReference>
<keyword evidence="5" id="KW-0326">Glycosidase</keyword>
<dbReference type="InterPro" id="IPR015883">
    <property type="entry name" value="Glyco_hydro_20_cat"/>
</dbReference>
<feature type="domain" description="Glycoside hydrolase family 20 catalytic" evidence="7">
    <location>
        <begin position="176"/>
        <end position="341"/>
    </location>
</feature>
<dbReference type="GO" id="GO:0016020">
    <property type="term" value="C:membrane"/>
    <property type="evidence" value="ECO:0007669"/>
    <property type="project" value="TreeGrafter"/>
</dbReference>
<dbReference type="Gene3D" id="3.30.379.10">
    <property type="entry name" value="Chitobiase/beta-hexosaminidase domain 2-like"/>
    <property type="match status" value="1"/>
</dbReference>
<dbReference type="RefSeq" id="WP_222579023.1">
    <property type="nucleotide sequence ID" value="NZ_JAHVHU010000005.1"/>
</dbReference>
<evidence type="ECO:0000259" key="7">
    <source>
        <dbReference type="Pfam" id="PF00728"/>
    </source>
</evidence>
<evidence type="ECO:0000313" key="10">
    <source>
        <dbReference type="Proteomes" id="UP000753961"/>
    </source>
</evidence>
<evidence type="ECO:0000256" key="4">
    <source>
        <dbReference type="ARBA" id="ARBA00022801"/>
    </source>
</evidence>
<keyword evidence="4" id="KW-0378">Hydrolase</keyword>
<dbReference type="Pfam" id="PF00728">
    <property type="entry name" value="Glyco_hydro_20"/>
    <property type="match status" value="2"/>
</dbReference>
<dbReference type="AlphaFoldDB" id="A0A953HKT8"/>
<gene>
    <name evidence="9" type="ORF">KUV50_05095</name>
</gene>
<dbReference type="EMBL" id="JAHVHU010000005">
    <property type="protein sequence ID" value="MBY5957502.1"/>
    <property type="molecule type" value="Genomic_DNA"/>
</dbReference>